<protein>
    <recommendedName>
        <fullName evidence="2">DRBM domain-containing protein</fullName>
    </recommendedName>
</protein>
<reference evidence="4" key="2">
    <citation type="submission" date="2015-01" db="EMBL/GenBank/DDBJ databases">
        <title>Evolutionary Origins and Diversification of the Mycorrhizal Mutualists.</title>
        <authorList>
            <consortium name="DOE Joint Genome Institute"/>
            <consortium name="Mycorrhizal Genomics Consortium"/>
            <person name="Kohler A."/>
            <person name="Kuo A."/>
            <person name="Nagy L.G."/>
            <person name="Floudas D."/>
            <person name="Copeland A."/>
            <person name="Barry K.W."/>
            <person name="Cichocki N."/>
            <person name="Veneault-Fourrey C."/>
            <person name="LaButti K."/>
            <person name="Lindquist E.A."/>
            <person name="Lipzen A."/>
            <person name="Lundell T."/>
            <person name="Morin E."/>
            <person name="Murat C."/>
            <person name="Riley R."/>
            <person name="Ohm R."/>
            <person name="Sun H."/>
            <person name="Tunlid A."/>
            <person name="Henrissat B."/>
            <person name="Grigoriev I.V."/>
            <person name="Hibbett D.S."/>
            <person name="Martin F."/>
        </authorList>
    </citation>
    <scope>NUCLEOTIDE SEQUENCE [LARGE SCALE GENOMIC DNA]</scope>
    <source>
        <strain evidence="4">Foug A</strain>
    </source>
</reference>
<name>A0A0C3ABD7_9AGAM</name>
<dbReference type="Gene3D" id="3.30.160.20">
    <property type="match status" value="1"/>
</dbReference>
<sequence length="97" mass="10935">MAPPESSNTIVISLSKELLMTGLPEHGFRQQLNNFLQRRYGSTSRLELTAQPEGPQHMPVWIAIVKFDQVEIARGTGNTRGDALEQASERALNYLRR</sequence>
<dbReference type="GO" id="GO:0003723">
    <property type="term" value="F:RNA binding"/>
    <property type="evidence" value="ECO:0007669"/>
    <property type="project" value="UniProtKB-UniRule"/>
</dbReference>
<accession>A0A0C3ABD7</accession>
<dbReference type="SUPFAM" id="SSF54768">
    <property type="entry name" value="dsRNA-binding domain-like"/>
    <property type="match status" value="1"/>
</dbReference>
<dbReference type="EMBL" id="KN822044">
    <property type="protein sequence ID" value="KIM62222.1"/>
    <property type="molecule type" value="Genomic_DNA"/>
</dbReference>
<keyword evidence="1" id="KW-0694">RNA-binding</keyword>
<evidence type="ECO:0000313" key="3">
    <source>
        <dbReference type="EMBL" id="KIM62222.1"/>
    </source>
</evidence>
<evidence type="ECO:0000313" key="4">
    <source>
        <dbReference type="Proteomes" id="UP000053989"/>
    </source>
</evidence>
<dbReference type="HOGENOM" id="CLU_172700_2_1_1"/>
<keyword evidence="4" id="KW-1185">Reference proteome</keyword>
<organism evidence="3 4">
    <name type="scientific">Scleroderma citrinum Foug A</name>
    <dbReference type="NCBI Taxonomy" id="1036808"/>
    <lineage>
        <taxon>Eukaryota</taxon>
        <taxon>Fungi</taxon>
        <taxon>Dikarya</taxon>
        <taxon>Basidiomycota</taxon>
        <taxon>Agaricomycotina</taxon>
        <taxon>Agaricomycetes</taxon>
        <taxon>Agaricomycetidae</taxon>
        <taxon>Boletales</taxon>
        <taxon>Sclerodermatineae</taxon>
        <taxon>Sclerodermataceae</taxon>
        <taxon>Scleroderma</taxon>
    </lineage>
</organism>
<dbReference type="SMART" id="SM00358">
    <property type="entry name" value="DSRM"/>
    <property type="match status" value="1"/>
</dbReference>
<dbReference type="PROSITE" id="PS50137">
    <property type="entry name" value="DS_RBD"/>
    <property type="match status" value="1"/>
</dbReference>
<feature type="domain" description="DRBM" evidence="2">
    <location>
        <begin position="27"/>
        <end position="97"/>
    </location>
</feature>
<dbReference type="AlphaFoldDB" id="A0A0C3ABD7"/>
<dbReference type="InParanoid" id="A0A0C3ABD7"/>
<reference evidence="3 4" key="1">
    <citation type="submission" date="2014-04" db="EMBL/GenBank/DDBJ databases">
        <authorList>
            <consortium name="DOE Joint Genome Institute"/>
            <person name="Kuo A."/>
            <person name="Kohler A."/>
            <person name="Nagy L.G."/>
            <person name="Floudas D."/>
            <person name="Copeland A."/>
            <person name="Barry K.W."/>
            <person name="Cichocki N."/>
            <person name="Veneault-Fourrey C."/>
            <person name="LaButti K."/>
            <person name="Lindquist E.A."/>
            <person name="Lipzen A."/>
            <person name="Lundell T."/>
            <person name="Morin E."/>
            <person name="Murat C."/>
            <person name="Sun H."/>
            <person name="Tunlid A."/>
            <person name="Henrissat B."/>
            <person name="Grigoriev I.V."/>
            <person name="Hibbett D.S."/>
            <person name="Martin F."/>
            <person name="Nordberg H.P."/>
            <person name="Cantor M.N."/>
            <person name="Hua S.X."/>
        </authorList>
    </citation>
    <scope>NUCLEOTIDE SEQUENCE [LARGE SCALE GENOMIC DNA]</scope>
    <source>
        <strain evidence="3 4">Foug A</strain>
    </source>
</reference>
<evidence type="ECO:0000259" key="2">
    <source>
        <dbReference type="PROSITE" id="PS50137"/>
    </source>
</evidence>
<dbReference type="OrthoDB" id="112668at2759"/>
<dbReference type="Pfam" id="PF00035">
    <property type="entry name" value="dsrm"/>
    <property type="match status" value="1"/>
</dbReference>
<gene>
    <name evidence="3" type="ORF">SCLCIDRAFT_1215285</name>
</gene>
<evidence type="ECO:0000256" key="1">
    <source>
        <dbReference type="PROSITE-ProRule" id="PRU00266"/>
    </source>
</evidence>
<dbReference type="Proteomes" id="UP000053989">
    <property type="component" value="Unassembled WGS sequence"/>
</dbReference>
<proteinExistence type="predicted"/>
<dbReference type="InterPro" id="IPR014720">
    <property type="entry name" value="dsRBD_dom"/>
</dbReference>